<feature type="transmembrane region" description="Helical" evidence="10">
    <location>
        <begin position="426"/>
        <end position="447"/>
    </location>
</feature>
<accession>A0A2W0C1Z5</accession>
<evidence type="ECO:0000256" key="2">
    <source>
        <dbReference type="ARBA" id="ARBA00022448"/>
    </source>
</evidence>
<evidence type="ECO:0000256" key="6">
    <source>
        <dbReference type="ARBA" id="ARBA00022958"/>
    </source>
</evidence>
<proteinExistence type="predicted"/>
<reference evidence="11 12" key="1">
    <citation type="submission" date="2018-01" db="EMBL/GenBank/DDBJ databases">
        <title>Genome sequence of the PGP bacterium Paenibacillus illinoisensis E3.</title>
        <authorList>
            <person name="Rolli E."/>
            <person name="Marasco R."/>
            <person name="Bessem C."/>
            <person name="Michoud G."/>
            <person name="Gaiarsa S."/>
            <person name="Borin S."/>
            <person name="Daffonchio D."/>
        </authorList>
    </citation>
    <scope>NUCLEOTIDE SEQUENCE [LARGE SCALE GENOMIC DNA]</scope>
    <source>
        <strain evidence="11 12">E3</strain>
    </source>
</reference>
<gene>
    <name evidence="11" type="ORF">PIL02S_05778</name>
</gene>
<keyword evidence="11" id="KW-0560">Oxidoreductase</keyword>
<evidence type="ECO:0000313" key="12">
    <source>
        <dbReference type="Proteomes" id="UP000247459"/>
    </source>
</evidence>
<name>A0A2W0C1Z5_9BACL</name>
<feature type="transmembrane region" description="Helical" evidence="10">
    <location>
        <begin position="33"/>
        <end position="55"/>
    </location>
</feature>
<organism evidence="11 12">
    <name type="scientific">Paenibacillus illinoisensis</name>
    <dbReference type="NCBI Taxonomy" id="59845"/>
    <lineage>
        <taxon>Bacteria</taxon>
        <taxon>Bacillati</taxon>
        <taxon>Bacillota</taxon>
        <taxon>Bacilli</taxon>
        <taxon>Bacillales</taxon>
        <taxon>Paenibacillaceae</taxon>
        <taxon>Paenibacillus</taxon>
    </lineage>
</organism>
<evidence type="ECO:0000256" key="7">
    <source>
        <dbReference type="ARBA" id="ARBA00022989"/>
    </source>
</evidence>
<comment type="subcellular location">
    <subcellularLocation>
        <location evidence="1">Cell membrane</location>
        <topology evidence="1">Multi-pass membrane protein</topology>
    </subcellularLocation>
</comment>
<dbReference type="EMBL" id="PRLG01000029">
    <property type="protein sequence ID" value="PYY26383.1"/>
    <property type="molecule type" value="Genomic_DNA"/>
</dbReference>
<feature type="transmembrane region" description="Helical" evidence="10">
    <location>
        <begin position="145"/>
        <end position="166"/>
    </location>
</feature>
<evidence type="ECO:0000256" key="10">
    <source>
        <dbReference type="SAM" id="Phobius"/>
    </source>
</evidence>
<sequence length="465" mass="49952">MAKKNKHVTIGSSLNKIESTVNKLKNNMSPPQLIMIIFFALIWIGAILLALPLSASDGKSIGLLDALFTATSAICVNGLVVVDTGSVFSTFGQVIIMILIQVGGLGFMTLGVMVAIILGKRIGLKQRLLIQQATNSTSAQGLVKLSLYIVLIAFAFEALATLVLTVRWQGDLGWGQALYYALFHSISAFNNAGFSLWTDSLSPFVGDPVVNLTIITLFISGGLGYIVIVDLFRKRSWKKLSLHSKIVIIGSSSLYLIGFIIIFLLENWNPSTFADLSYSERVWAALFQGTAPRSSGFNTIDIGSMLATSQFFIIILMFIGASSGGTGGGIKINTFVVLVLATIQTFRGGGQIHAFERKIAEETVMRALAVVMSSLAFVLGISILLSISEGILEKHFLDVLFEATSAFSTTGLSMGLTSELSIPGKIIVIFTMFAGRLGPLTLAFALAQKKRTSKIGYAEDHVLIG</sequence>
<evidence type="ECO:0000256" key="3">
    <source>
        <dbReference type="ARBA" id="ARBA00022475"/>
    </source>
</evidence>
<dbReference type="GO" id="GO:0008762">
    <property type="term" value="F:UDP-N-acetylmuramate dehydrogenase activity"/>
    <property type="evidence" value="ECO:0007669"/>
    <property type="project" value="UniProtKB-EC"/>
</dbReference>
<dbReference type="OrthoDB" id="9810952at2"/>
<dbReference type="PANTHER" id="PTHR32024">
    <property type="entry name" value="TRK SYSTEM POTASSIUM UPTAKE PROTEIN TRKG-RELATED"/>
    <property type="match status" value="1"/>
</dbReference>
<feature type="transmembrane region" description="Helical" evidence="10">
    <location>
        <begin position="61"/>
        <end position="82"/>
    </location>
</feature>
<dbReference type="GO" id="GO:0005886">
    <property type="term" value="C:plasma membrane"/>
    <property type="evidence" value="ECO:0007669"/>
    <property type="project" value="UniProtKB-SubCell"/>
</dbReference>
<evidence type="ECO:0000313" key="11">
    <source>
        <dbReference type="EMBL" id="PYY26383.1"/>
    </source>
</evidence>
<feature type="transmembrane region" description="Helical" evidence="10">
    <location>
        <begin position="94"/>
        <end position="118"/>
    </location>
</feature>
<evidence type="ECO:0000256" key="5">
    <source>
        <dbReference type="ARBA" id="ARBA00022692"/>
    </source>
</evidence>
<keyword evidence="5 10" id="KW-0812">Transmembrane</keyword>
<feature type="transmembrane region" description="Helical" evidence="10">
    <location>
        <begin position="364"/>
        <end position="387"/>
    </location>
</feature>
<keyword evidence="6" id="KW-0630">Potassium</keyword>
<keyword evidence="3" id="KW-1003">Cell membrane</keyword>
<dbReference type="AlphaFoldDB" id="A0A2W0C1Z5"/>
<evidence type="ECO:0000256" key="4">
    <source>
        <dbReference type="ARBA" id="ARBA00022538"/>
    </source>
</evidence>
<feature type="transmembrane region" description="Helical" evidence="10">
    <location>
        <begin position="178"/>
        <end position="197"/>
    </location>
</feature>
<keyword evidence="7 10" id="KW-1133">Transmembrane helix</keyword>
<dbReference type="EC" id="1.3.1.98" evidence="11"/>
<dbReference type="PANTHER" id="PTHR32024:SF1">
    <property type="entry name" value="KTR SYSTEM POTASSIUM UPTAKE PROTEIN B"/>
    <property type="match status" value="1"/>
</dbReference>
<keyword evidence="4" id="KW-0633">Potassium transport</keyword>
<evidence type="ECO:0000256" key="1">
    <source>
        <dbReference type="ARBA" id="ARBA00004651"/>
    </source>
</evidence>
<protein>
    <submittedName>
        <fullName evidence="11">Na+-transporting ATP synthase</fullName>
        <ecNumber evidence="11">1.3.1.98</ecNumber>
    </submittedName>
</protein>
<evidence type="ECO:0000256" key="8">
    <source>
        <dbReference type="ARBA" id="ARBA00023065"/>
    </source>
</evidence>
<keyword evidence="2" id="KW-0813">Transport</keyword>
<dbReference type="NCBIfam" id="TIGR00933">
    <property type="entry name" value="2a38"/>
    <property type="match status" value="1"/>
</dbReference>
<dbReference type="Proteomes" id="UP000247459">
    <property type="component" value="Unassembled WGS sequence"/>
</dbReference>
<dbReference type="InterPro" id="IPR004772">
    <property type="entry name" value="TrkH"/>
</dbReference>
<evidence type="ECO:0000256" key="9">
    <source>
        <dbReference type="ARBA" id="ARBA00023136"/>
    </source>
</evidence>
<feature type="transmembrane region" description="Helical" evidence="10">
    <location>
        <begin position="209"/>
        <end position="232"/>
    </location>
</feature>
<keyword evidence="8" id="KW-0406">Ion transport</keyword>
<dbReference type="GO" id="GO:0015379">
    <property type="term" value="F:potassium:chloride symporter activity"/>
    <property type="evidence" value="ECO:0007669"/>
    <property type="project" value="InterPro"/>
</dbReference>
<dbReference type="InterPro" id="IPR003445">
    <property type="entry name" value="Cat_transpt"/>
</dbReference>
<feature type="transmembrane region" description="Helical" evidence="10">
    <location>
        <begin position="244"/>
        <end position="265"/>
    </location>
</feature>
<keyword evidence="9 10" id="KW-0472">Membrane</keyword>
<dbReference type="Pfam" id="PF02386">
    <property type="entry name" value="TrkH"/>
    <property type="match status" value="1"/>
</dbReference>
<feature type="transmembrane region" description="Helical" evidence="10">
    <location>
        <begin position="311"/>
        <end position="343"/>
    </location>
</feature>
<comment type="caution">
    <text evidence="11">The sequence shown here is derived from an EMBL/GenBank/DDBJ whole genome shotgun (WGS) entry which is preliminary data.</text>
</comment>